<dbReference type="PANTHER" id="PTHR22946:SF9">
    <property type="entry name" value="POLYKETIDE TRANSFERASE AF380"/>
    <property type="match status" value="1"/>
</dbReference>
<name>A0ABT8STB5_9HYPH</name>
<protein>
    <submittedName>
        <fullName evidence="3">Alpha/beta hydrolase</fullName>
    </submittedName>
</protein>
<evidence type="ECO:0000256" key="1">
    <source>
        <dbReference type="ARBA" id="ARBA00022801"/>
    </source>
</evidence>
<organism evidence="3 4">
    <name type="scientific">Rhizobium oryzicola</name>
    <dbReference type="NCBI Taxonomy" id="1232668"/>
    <lineage>
        <taxon>Bacteria</taxon>
        <taxon>Pseudomonadati</taxon>
        <taxon>Pseudomonadota</taxon>
        <taxon>Alphaproteobacteria</taxon>
        <taxon>Hyphomicrobiales</taxon>
        <taxon>Rhizobiaceae</taxon>
        <taxon>Rhizobium/Agrobacterium group</taxon>
        <taxon>Rhizobium</taxon>
    </lineage>
</organism>
<dbReference type="RefSeq" id="WP_302075748.1">
    <property type="nucleotide sequence ID" value="NZ_JAUKWQ010000001.1"/>
</dbReference>
<dbReference type="PANTHER" id="PTHR22946">
    <property type="entry name" value="DIENELACTONE HYDROLASE DOMAIN-CONTAINING PROTEIN-RELATED"/>
    <property type="match status" value="1"/>
</dbReference>
<dbReference type="GO" id="GO:0016787">
    <property type="term" value="F:hydrolase activity"/>
    <property type="evidence" value="ECO:0007669"/>
    <property type="project" value="UniProtKB-KW"/>
</dbReference>
<dbReference type="InterPro" id="IPR050261">
    <property type="entry name" value="FrsA_esterase"/>
</dbReference>
<keyword evidence="4" id="KW-1185">Reference proteome</keyword>
<evidence type="ECO:0000259" key="2">
    <source>
        <dbReference type="Pfam" id="PF12146"/>
    </source>
</evidence>
<dbReference type="Gene3D" id="3.40.50.1820">
    <property type="entry name" value="alpha/beta hydrolase"/>
    <property type="match status" value="1"/>
</dbReference>
<evidence type="ECO:0000313" key="3">
    <source>
        <dbReference type="EMBL" id="MDO1581652.1"/>
    </source>
</evidence>
<reference evidence="3" key="2">
    <citation type="submission" date="2023-07" db="EMBL/GenBank/DDBJ databases">
        <authorList>
            <person name="Sun H."/>
        </authorList>
    </citation>
    <scope>NUCLEOTIDE SEQUENCE</scope>
    <source>
        <strain evidence="3">05753</strain>
    </source>
</reference>
<dbReference type="InterPro" id="IPR029058">
    <property type="entry name" value="AB_hydrolase_fold"/>
</dbReference>
<keyword evidence="1 3" id="KW-0378">Hydrolase</keyword>
<gene>
    <name evidence="3" type="ORF">Q2T52_06025</name>
</gene>
<dbReference type="EMBL" id="JAUKWQ010000001">
    <property type="protein sequence ID" value="MDO1581652.1"/>
    <property type="molecule type" value="Genomic_DNA"/>
</dbReference>
<comment type="caution">
    <text evidence="3">The sequence shown here is derived from an EMBL/GenBank/DDBJ whole genome shotgun (WGS) entry which is preliminary data.</text>
</comment>
<accession>A0ABT8STB5</accession>
<dbReference type="SUPFAM" id="SSF53474">
    <property type="entry name" value="alpha/beta-Hydrolases"/>
    <property type="match status" value="1"/>
</dbReference>
<dbReference type="Pfam" id="PF12146">
    <property type="entry name" value="Hydrolase_4"/>
    <property type="match status" value="1"/>
</dbReference>
<proteinExistence type="predicted"/>
<dbReference type="InterPro" id="IPR022742">
    <property type="entry name" value="Hydrolase_4"/>
</dbReference>
<reference evidence="3" key="1">
    <citation type="journal article" date="2015" name="Int. J. Syst. Evol. Microbiol.">
        <title>Rhizobium oryzicola sp. nov., potential plant-growth-promoting endophytic bacteria isolated from rice roots.</title>
        <authorList>
            <person name="Zhang X.X."/>
            <person name="Gao J.S."/>
            <person name="Cao Y.H."/>
            <person name="Sheirdil R.A."/>
            <person name="Wang X.C."/>
            <person name="Zhang L."/>
        </authorList>
    </citation>
    <scope>NUCLEOTIDE SEQUENCE</scope>
    <source>
        <strain evidence="3">05753</strain>
    </source>
</reference>
<evidence type="ECO:0000313" key="4">
    <source>
        <dbReference type="Proteomes" id="UP001169006"/>
    </source>
</evidence>
<dbReference type="Proteomes" id="UP001169006">
    <property type="component" value="Unassembled WGS sequence"/>
</dbReference>
<feature type="domain" description="Serine aminopeptidase S33" evidence="2">
    <location>
        <begin position="21"/>
        <end position="147"/>
    </location>
</feature>
<sequence length="262" mass="28683">MTTAQRTPEGLPVIAVLPEGTPRGLFIHLHAFSQTKEHTLPILEALAAKGFVAVSMDAFQHGERGFEDGRQRFARVFGNFRRHMWPILGQTTLDVPRLIDWALGEFQLQAPVFMSGLSMGGDIAVAAAGLDARISHVIAVGSAPDWKRPGMHDLRDMSQLQATGDADLTAQFFYEHLDPLTHPDAYARAPALHFICGAADDHIPPDGAERFKATLADKHPKASERISLTLLPNLGHGQVCDFDIWWPIVSRQIDALPGGFNA</sequence>